<reference evidence="2" key="1">
    <citation type="submission" date="2019-03" db="EMBL/GenBank/DDBJ databases">
        <title>Lake Tanganyika Metagenome-Assembled Genomes (MAGs).</title>
        <authorList>
            <person name="Tran P."/>
        </authorList>
    </citation>
    <scope>NUCLEOTIDE SEQUENCE</scope>
    <source>
        <strain evidence="2">M_DeepCast_400m_m2_100</strain>
    </source>
</reference>
<feature type="non-terminal residue" evidence="2">
    <location>
        <position position="328"/>
    </location>
</feature>
<comment type="caution">
    <text evidence="2">The sequence shown here is derived from an EMBL/GenBank/DDBJ whole genome shotgun (WGS) entry which is preliminary data.</text>
</comment>
<evidence type="ECO:0008006" key="4">
    <source>
        <dbReference type="Google" id="ProtNLM"/>
    </source>
</evidence>
<protein>
    <recommendedName>
        <fullName evidence="4">Peptidase MA-like domain-containing protein</fullName>
    </recommendedName>
</protein>
<proteinExistence type="predicted"/>
<feature type="compositionally biased region" description="Low complexity" evidence="1">
    <location>
        <begin position="1"/>
        <end position="20"/>
    </location>
</feature>
<dbReference type="AlphaFoldDB" id="A0A937XB07"/>
<dbReference type="Proteomes" id="UP000748308">
    <property type="component" value="Unassembled WGS sequence"/>
</dbReference>
<sequence length="328" mass="37109">MARASSSRRAAERAALLRPGTAPPGRPTRSPAALPAARAAAWLLALLLLLSGAAGVRPAAGQSIGFGKNKVSYREFDWVLFQGEHIDLYFYAEEEELARIALAAAEESYRHLRERLFHEVPQRIPIILYNSHHDFQQTRVVPILLPEGVAGLTESMRGRVLLPFDGSLHAFRQTIRHELVHVFQLSLAERLHRERPRRRTATVPLWFTEGTAEYWSADWDADADLVLRDLVLNGRLPAIGELWRFDGTYALYKLGQSLLAHIAEQHGEDKPALFFQELWRGRAFADLFPSILGVTEAELSESWAHDLRQRYYPDVQRAEPIGIGARRL</sequence>
<evidence type="ECO:0000256" key="1">
    <source>
        <dbReference type="SAM" id="MobiDB-lite"/>
    </source>
</evidence>
<accession>A0A937XB07</accession>
<evidence type="ECO:0000313" key="2">
    <source>
        <dbReference type="EMBL" id="MBM3317141.1"/>
    </source>
</evidence>
<feature type="region of interest" description="Disordered" evidence="1">
    <location>
        <begin position="1"/>
        <end position="31"/>
    </location>
</feature>
<gene>
    <name evidence="2" type="ORF">FJY75_04745</name>
</gene>
<organism evidence="2 3">
    <name type="scientific">Eiseniibacteriota bacterium</name>
    <dbReference type="NCBI Taxonomy" id="2212470"/>
    <lineage>
        <taxon>Bacteria</taxon>
        <taxon>Candidatus Eiseniibacteriota</taxon>
    </lineage>
</organism>
<name>A0A937XB07_UNCEI</name>
<dbReference type="EMBL" id="VGIY01000080">
    <property type="protein sequence ID" value="MBM3317141.1"/>
    <property type="molecule type" value="Genomic_DNA"/>
</dbReference>
<evidence type="ECO:0000313" key="3">
    <source>
        <dbReference type="Proteomes" id="UP000748308"/>
    </source>
</evidence>